<dbReference type="SUPFAM" id="SSF54791">
    <property type="entry name" value="Eukaryotic type KH-domain (KH-domain type I)"/>
    <property type="match status" value="1"/>
</dbReference>
<dbReference type="CTD" id="36382119"/>
<dbReference type="InterPro" id="IPR036612">
    <property type="entry name" value="KH_dom_type_1_sf"/>
</dbReference>
<dbReference type="InterPro" id="IPR004087">
    <property type="entry name" value="KH_dom"/>
</dbReference>
<dbReference type="InterPro" id="IPR055256">
    <property type="entry name" value="KH_1_KHDC4/BBP-like"/>
</dbReference>
<protein>
    <submittedName>
        <fullName evidence="2 4">K Homology domain and K Homology domain, type 1-containing protein</fullName>
    </submittedName>
</protein>
<name>A0A090LJ66_STRRB</name>
<dbReference type="Gene3D" id="3.30.1370.10">
    <property type="entry name" value="K Homology domain, type 1"/>
    <property type="match status" value="1"/>
</dbReference>
<dbReference type="WBParaSite" id="SRAE_2000439400.1">
    <property type="protein sequence ID" value="SRAE_2000439400.1"/>
    <property type="gene ID" value="WBGene00264626"/>
</dbReference>
<dbReference type="Proteomes" id="UP000035682">
    <property type="component" value="Unplaced"/>
</dbReference>
<reference evidence="4" key="2">
    <citation type="submission" date="2020-12" db="UniProtKB">
        <authorList>
            <consortium name="WormBaseParasite"/>
        </authorList>
    </citation>
    <scope>IDENTIFICATION</scope>
</reference>
<evidence type="ECO:0000313" key="4">
    <source>
        <dbReference type="WBParaSite" id="SRAE_2000439400.1"/>
    </source>
</evidence>
<dbReference type="GeneID" id="36382119"/>
<evidence type="ECO:0000313" key="2">
    <source>
        <dbReference type="EMBL" id="CEF69748.1"/>
    </source>
</evidence>
<evidence type="ECO:0000313" key="5">
    <source>
        <dbReference type="WormBase" id="SRAE_2000439400"/>
    </source>
</evidence>
<keyword evidence="3" id="KW-1185">Reference proteome</keyword>
<dbReference type="SMART" id="SM00322">
    <property type="entry name" value="KH"/>
    <property type="match status" value="1"/>
</dbReference>
<gene>
    <name evidence="2 4 5" type="ORF">SRAE_2000439400</name>
</gene>
<dbReference type="GO" id="GO:0003723">
    <property type="term" value="F:RNA binding"/>
    <property type="evidence" value="ECO:0007669"/>
    <property type="project" value="InterPro"/>
</dbReference>
<sequence>MDQIQIINYRQKLNHSIMEDEFQLSKLLPLIQNLQKSYDDVEKSIQHKKSVLSNLIMYETMKENTMHLLEESNDSIKTSNNYNSPNISPSMLSSISPSSIFQNSLTPDKTFSNISEKEDNYFYKNNISNISSNSSTISNDNVYVATVTMKIAEDSLRNAGGKLIGVNGSNIKKIRRDCACCIHLRGRGSTKLSELNDIQNKNRASVSKAFEPLHVIIQSVHNDRDIAIANVNKAIDRVTQSLDRGIKDADNSRHEIMNLEIKETKKRYNKRSSLYL</sequence>
<evidence type="ECO:0000313" key="3">
    <source>
        <dbReference type="Proteomes" id="UP000035682"/>
    </source>
</evidence>
<dbReference type="EMBL" id="LN609529">
    <property type="protein sequence ID" value="CEF69748.1"/>
    <property type="molecule type" value="Genomic_DNA"/>
</dbReference>
<dbReference type="WormBase" id="SRAE_2000439400">
    <property type="protein sequence ID" value="SRP05456"/>
    <property type="gene ID" value="WBGene00264626"/>
</dbReference>
<organism evidence="2">
    <name type="scientific">Strongyloides ratti</name>
    <name type="common">Parasitic roundworm</name>
    <dbReference type="NCBI Taxonomy" id="34506"/>
    <lineage>
        <taxon>Eukaryota</taxon>
        <taxon>Metazoa</taxon>
        <taxon>Ecdysozoa</taxon>
        <taxon>Nematoda</taxon>
        <taxon>Chromadorea</taxon>
        <taxon>Rhabditida</taxon>
        <taxon>Tylenchina</taxon>
        <taxon>Panagrolaimomorpha</taxon>
        <taxon>Strongyloidoidea</taxon>
        <taxon>Strongyloididae</taxon>
        <taxon>Strongyloides</taxon>
    </lineage>
</organism>
<proteinExistence type="predicted"/>
<dbReference type="Pfam" id="PF22675">
    <property type="entry name" value="KH-I_KHDC4-BBP"/>
    <property type="match status" value="1"/>
</dbReference>
<feature type="domain" description="K Homology" evidence="1">
    <location>
        <begin position="143"/>
        <end position="236"/>
    </location>
</feature>
<reference evidence="2 3" key="1">
    <citation type="submission" date="2014-09" db="EMBL/GenBank/DDBJ databases">
        <authorList>
            <person name="Martin A.A."/>
        </authorList>
    </citation>
    <scope>NUCLEOTIDE SEQUENCE</scope>
    <source>
        <strain evidence="3">ED321</strain>
        <strain evidence="2">ED321 Heterogonic</strain>
    </source>
</reference>
<dbReference type="RefSeq" id="XP_024508947.1">
    <property type="nucleotide sequence ID" value="XM_024643260.1"/>
</dbReference>
<accession>A0A090LJ66</accession>
<dbReference type="AlphaFoldDB" id="A0A090LJ66"/>
<evidence type="ECO:0000259" key="1">
    <source>
        <dbReference type="SMART" id="SM00322"/>
    </source>
</evidence>